<dbReference type="STRING" id="197479.BFW38_16760"/>
<dbReference type="EMBL" id="MDTQ01000001">
    <property type="protein sequence ID" value="ODC04939.1"/>
    <property type="molecule type" value="Genomic_DNA"/>
</dbReference>
<dbReference type="InterPro" id="IPR040170">
    <property type="entry name" value="Cytosol_ACT"/>
</dbReference>
<evidence type="ECO:0000313" key="5">
    <source>
        <dbReference type="EMBL" id="ODC04939.1"/>
    </source>
</evidence>
<dbReference type="GO" id="GO:0052816">
    <property type="term" value="F:long-chain fatty acyl-CoA hydrolase activity"/>
    <property type="evidence" value="ECO:0007669"/>
    <property type="project" value="TreeGrafter"/>
</dbReference>
<dbReference type="Pfam" id="PF03061">
    <property type="entry name" value="4HBT"/>
    <property type="match status" value="1"/>
</dbReference>
<evidence type="ECO:0000256" key="1">
    <source>
        <dbReference type="ARBA" id="ARBA00010458"/>
    </source>
</evidence>
<evidence type="ECO:0000256" key="2">
    <source>
        <dbReference type="ARBA" id="ARBA00022801"/>
    </source>
</evidence>
<dbReference type="PANTHER" id="PTHR11049">
    <property type="entry name" value="ACYL COENZYME A THIOESTER HYDROLASE"/>
    <property type="match status" value="1"/>
</dbReference>
<comment type="similarity">
    <text evidence="1">Belongs to the acyl coenzyme A hydrolase family.</text>
</comment>
<evidence type="ECO:0000313" key="6">
    <source>
        <dbReference type="Proteomes" id="UP000094291"/>
    </source>
</evidence>
<evidence type="ECO:0000259" key="4">
    <source>
        <dbReference type="PROSITE" id="PS51770"/>
    </source>
</evidence>
<comment type="caution">
    <text evidence="5">The sequence shown here is derived from an EMBL/GenBank/DDBJ whole genome shotgun (WGS) entry which is preliminary data.</text>
</comment>
<name>A0A1E2VD62_9GAMM</name>
<reference evidence="5 6" key="1">
    <citation type="submission" date="2016-08" db="EMBL/GenBank/DDBJ databases">
        <authorList>
            <person name="Seilhamer J.J."/>
        </authorList>
    </citation>
    <scope>NUCLEOTIDE SEQUENCE [LARGE SCALE GENOMIC DNA]</scope>
    <source>
        <strain evidence="5 6">PH27A</strain>
    </source>
</reference>
<dbReference type="Proteomes" id="UP000094291">
    <property type="component" value="Unassembled WGS sequence"/>
</dbReference>
<keyword evidence="6" id="KW-1185">Reference proteome</keyword>
<accession>A0A1E2VD62</accession>
<gene>
    <name evidence="5" type="ORF">BFW38_16760</name>
</gene>
<dbReference type="SUPFAM" id="SSF54637">
    <property type="entry name" value="Thioesterase/thiol ester dehydrase-isomerase"/>
    <property type="match status" value="1"/>
</dbReference>
<dbReference type="OrthoDB" id="9801856at2"/>
<dbReference type="GO" id="GO:0005829">
    <property type="term" value="C:cytosol"/>
    <property type="evidence" value="ECO:0007669"/>
    <property type="project" value="TreeGrafter"/>
</dbReference>
<protein>
    <submittedName>
        <fullName evidence="5">Acyl-CoA thioesterase</fullName>
    </submittedName>
</protein>
<keyword evidence="2 3" id="KW-0378">Hydrolase</keyword>
<dbReference type="GO" id="GO:0009062">
    <property type="term" value="P:fatty acid catabolic process"/>
    <property type="evidence" value="ECO:0007669"/>
    <property type="project" value="TreeGrafter"/>
</dbReference>
<dbReference type="PROSITE" id="PS51770">
    <property type="entry name" value="HOTDOG_ACOT"/>
    <property type="match status" value="1"/>
</dbReference>
<organism evidence="5 6">
    <name type="scientific">Terasakiispira papahanaumokuakeensis</name>
    <dbReference type="NCBI Taxonomy" id="197479"/>
    <lineage>
        <taxon>Bacteria</taxon>
        <taxon>Pseudomonadati</taxon>
        <taxon>Pseudomonadota</taxon>
        <taxon>Gammaproteobacteria</taxon>
        <taxon>Oceanospirillales</taxon>
        <taxon>Terasakiispira</taxon>
    </lineage>
</organism>
<sequence length="138" mass="14999">MAEFDDLEAVPAPEGELTLCLVASGQETNIHGDISAGWVVAQMEQAAELAAARRAQGRTATVAMQAMDFLCPVRVGATLNIHTQLQEVGRSSMTFTVEAWIQPPFETGPDSYYKVTESRFVMVALDEQGRIRAVPEEA</sequence>
<dbReference type="RefSeq" id="WP_068999941.1">
    <property type="nucleotide sequence ID" value="NZ_MDTQ01000001.1"/>
</dbReference>
<dbReference type="Gene3D" id="3.10.129.10">
    <property type="entry name" value="Hotdog Thioesterase"/>
    <property type="match status" value="1"/>
</dbReference>
<dbReference type="InterPro" id="IPR029069">
    <property type="entry name" value="HotDog_dom_sf"/>
</dbReference>
<dbReference type="InterPro" id="IPR033120">
    <property type="entry name" value="HOTDOG_ACOT"/>
</dbReference>
<feature type="domain" description="HotDog ACOT-type" evidence="4">
    <location>
        <begin position="13"/>
        <end position="128"/>
    </location>
</feature>
<dbReference type="CDD" id="cd03442">
    <property type="entry name" value="BFIT_BACH"/>
    <property type="match status" value="1"/>
</dbReference>
<dbReference type="GO" id="GO:0006637">
    <property type="term" value="P:acyl-CoA metabolic process"/>
    <property type="evidence" value="ECO:0007669"/>
    <property type="project" value="TreeGrafter"/>
</dbReference>
<evidence type="ECO:0000256" key="3">
    <source>
        <dbReference type="PROSITE-ProRule" id="PRU01106"/>
    </source>
</evidence>
<proteinExistence type="inferred from homology"/>
<dbReference type="PANTHER" id="PTHR11049:SF5">
    <property type="entry name" value="ACYL-COA THIOESTER HYDROLASE YCIA"/>
    <property type="match status" value="1"/>
</dbReference>
<dbReference type="InterPro" id="IPR006683">
    <property type="entry name" value="Thioestr_dom"/>
</dbReference>
<dbReference type="AlphaFoldDB" id="A0A1E2VD62"/>